<name>A0A285R0F1_9SPHN</name>
<dbReference type="GO" id="GO:0016887">
    <property type="term" value="F:ATP hydrolysis activity"/>
    <property type="evidence" value="ECO:0007669"/>
    <property type="project" value="InterPro"/>
</dbReference>
<keyword evidence="3" id="KW-1185">Reference proteome</keyword>
<accession>A0A285R0F1</accession>
<feature type="domain" description="AAA+ ATPase" evidence="1">
    <location>
        <begin position="42"/>
        <end position="215"/>
    </location>
</feature>
<proteinExistence type="predicted"/>
<dbReference type="InterPro" id="IPR003593">
    <property type="entry name" value="AAA+_ATPase"/>
</dbReference>
<dbReference type="OrthoDB" id="7828921at2"/>
<evidence type="ECO:0000313" key="2">
    <source>
        <dbReference type="EMBL" id="SOB87606.1"/>
    </source>
</evidence>
<dbReference type="RefSeq" id="WP_097064587.1">
    <property type="nucleotide sequence ID" value="NZ_OBMI01000003.1"/>
</dbReference>
<dbReference type="InterPro" id="IPR027417">
    <property type="entry name" value="P-loop_NTPase"/>
</dbReference>
<dbReference type="AlphaFoldDB" id="A0A285R0F1"/>
<gene>
    <name evidence="2" type="ORF">SAMN06297144_2741</name>
</gene>
<dbReference type="SUPFAM" id="SSF52540">
    <property type="entry name" value="P-loop containing nucleoside triphosphate hydrolases"/>
    <property type="match status" value="1"/>
</dbReference>
<reference evidence="2 3" key="1">
    <citation type="submission" date="2017-07" db="EMBL/GenBank/DDBJ databases">
        <authorList>
            <person name="Sun Z.S."/>
            <person name="Albrecht U."/>
            <person name="Echele G."/>
            <person name="Lee C.C."/>
        </authorList>
    </citation>
    <scope>NUCLEOTIDE SEQUENCE [LARGE SCALE GENOMIC DNA]</scope>
    <source>
        <strain evidence="2 3">CGMCC 1.12672</strain>
    </source>
</reference>
<evidence type="ECO:0000313" key="3">
    <source>
        <dbReference type="Proteomes" id="UP000219494"/>
    </source>
</evidence>
<evidence type="ECO:0000259" key="1">
    <source>
        <dbReference type="SMART" id="SM00382"/>
    </source>
</evidence>
<dbReference type="InterPro" id="IPR049945">
    <property type="entry name" value="AAA_22"/>
</dbReference>
<protein>
    <submittedName>
        <fullName evidence="2">Putative secretion ATPase, PEP-CTERM locus subfamily</fullName>
    </submittedName>
</protein>
<organism evidence="2 3">
    <name type="scientific">Sphingomonas guangdongensis</name>
    <dbReference type="NCBI Taxonomy" id="1141890"/>
    <lineage>
        <taxon>Bacteria</taxon>
        <taxon>Pseudomonadati</taxon>
        <taxon>Pseudomonadota</taxon>
        <taxon>Alphaproteobacteria</taxon>
        <taxon>Sphingomonadales</taxon>
        <taxon>Sphingomonadaceae</taxon>
        <taxon>Sphingomonas</taxon>
    </lineage>
</organism>
<dbReference type="InterPro" id="IPR052026">
    <property type="entry name" value="ExeA_AAA_ATPase_DNA-bind"/>
</dbReference>
<dbReference type="Proteomes" id="UP000219494">
    <property type="component" value="Unassembled WGS sequence"/>
</dbReference>
<dbReference type="PANTHER" id="PTHR35894">
    <property type="entry name" value="GENERAL SECRETION PATHWAY PROTEIN A-RELATED"/>
    <property type="match status" value="1"/>
</dbReference>
<sequence>MYEDHYRLSGRPFQLTPDPRFWFESATHRKAMAYLGYGLAQGEGFIVITGDIGAGKTTLVGHLTDTIDRERMHIVKIVSTQIEAEELLRTVCAGLDVDATGMTKAVMLQAIERGLHAVARAGRRTLLIVDEAQALPVASLEELRMLSNFQAAGHALLQIFLLGQPEFRDLLHDTRLEQLRQRVIAMHHLGPMAANELDPYLTHRLSVVGWTGTPRFGADAVAAINDWSGGIPRRVNQLAARVLLLGAIEEVELFTADHVASVIADLDGDAAPRPVPVWPIEAAEPAAVEDITAEAEQSTISDEPPVIETAMLEQAVEEAIAEATAPVSVIDLDLARRLAAIEQRMDEQDAALRRVLTLMVDWVEGGARPDSASLRQSVA</sequence>
<dbReference type="SMART" id="SM00382">
    <property type="entry name" value="AAA"/>
    <property type="match status" value="1"/>
</dbReference>
<dbReference type="Pfam" id="PF13401">
    <property type="entry name" value="AAA_22"/>
    <property type="match status" value="1"/>
</dbReference>
<dbReference type="PANTHER" id="PTHR35894:SF5">
    <property type="entry name" value="MU-LIKE PROPHAGE FLUMU DNA TRANSPOSITION PROTEIN B"/>
    <property type="match status" value="1"/>
</dbReference>
<dbReference type="Gene3D" id="3.40.50.300">
    <property type="entry name" value="P-loop containing nucleotide triphosphate hydrolases"/>
    <property type="match status" value="1"/>
</dbReference>
<dbReference type="EMBL" id="OBMI01000003">
    <property type="protein sequence ID" value="SOB87606.1"/>
    <property type="molecule type" value="Genomic_DNA"/>
</dbReference>